<name>A0A1Y2I6W7_TRAC3</name>
<dbReference type="Proteomes" id="UP000193067">
    <property type="component" value="Unassembled WGS sequence"/>
</dbReference>
<dbReference type="EMBL" id="KZ084162">
    <property type="protein sequence ID" value="OSC96909.1"/>
    <property type="molecule type" value="Genomic_DNA"/>
</dbReference>
<evidence type="ECO:0000256" key="1">
    <source>
        <dbReference type="SAM" id="MobiDB-lite"/>
    </source>
</evidence>
<evidence type="ECO:0000313" key="4">
    <source>
        <dbReference type="Proteomes" id="UP000193067"/>
    </source>
</evidence>
<keyword evidence="2" id="KW-0472">Membrane</keyword>
<keyword evidence="4" id="KW-1185">Reference proteome</keyword>
<organism evidence="3 4">
    <name type="scientific">Trametes coccinea (strain BRFM310)</name>
    <name type="common">Pycnoporus coccineus</name>
    <dbReference type="NCBI Taxonomy" id="1353009"/>
    <lineage>
        <taxon>Eukaryota</taxon>
        <taxon>Fungi</taxon>
        <taxon>Dikarya</taxon>
        <taxon>Basidiomycota</taxon>
        <taxon>Agaricomycotina</taxon>
        <taxon>Agaricomycetes</taxon>
        <taxon>Polyporales</taxon>
        <taxon>Polyporaceae</taxon>
        <taxon>Trametes</taxon>
    </lineage>
</organism>
<keyword evidence="2" id="KW-0812">Transmembrane</keyword>
<dbReference type="AlphaFoldDB" id="A0A1Y2I6W7"/>
<feature type="compositionally biased region" description="Polar residues" evidence="1">
    <location>
        <begin position="84"/>
        <end position="94"/>
    </location>
</feature>
<reference evidence="3 4" key="1">
    <citation type="journal article" date="2015" name="Biotechnol. Biofuels">
        <title>Enhanced degradation of softwood versus hardwood by the white-rot fungus Pycnoporus coccineus.</title>
        <authorList>
            <person name="Couturier M."/>
            <person name="Navarro D."/>
            <person name="Chevret D."/>
            <person name="Henrissat B."/>
            <person name="Piumi F."/>
            <person name="Ruiz-Duenas F.J."/>
            <person name="Martinez A.T."/>
            <person name="Grigoriev I.V."/>
            <person name="Riley R."/>
            <person name="Lipzen A."/>
            <person name="Berrin J.G."/>
            <person name="Master E.R."/>
            <person name="Rosso M.N."/>
        </authorList>
    </citation>
    <scope>NUCLEOTIDE SEQUENCE [LARGE SCALE GENOMIC DNA]</scope>
    <source>
        <strain evidence="3 4">BRFM310</strain>
    </source>
</reference>
<dbReference type="OrthoDB" id="2755509at2759"/>
<gene>
    <name evidence="3" type="ORF">PYCCODRAFT_1212120</name>
</gene>
<keyword evidence="2" id="KW-1133">Transmembrane helix</keyword>
<proteinExistence type="predicted"/>
<protein>
    <submittedName>
        <fullName evidence="3">Uncharacterized protein</fullName>
    </submittedName>
</protein>
<accession>A0A1Y2I6W7</accession>
<sequence>MLLTGTEIAALCAGAAAILVFSILLWWGVRRCKRDRSDAVEVDPEFDPSWPGRGHSPVTIVPDVEAAFNRNYDVPSQVSPVQSTSHFAETSTRVDTLESIGGDHEDKEETFRANSSRESLIAEEPSVRSSSTLSYINTLCPETAQSPSTTAAARALPPVPSYNHVSQPPHLGPPYHSQAVGVRPLPLPVPSTPFASMYVPEERASLDSAAYGSVEATVSVYSMQDGGVVRCTGGVYAESADGQPPEYSRY</sequence>
<evidence type="ECO:0000256" key="2">
    <source>
        <dbReference type="SAM" id="Phobius"/>
    </source>
</evidence>
<feature type="transmembrane region" description="Helical" evidence="2">
    <location>
        <begin position="6"/>
        <end position="27"/>
    </location>
</feature>
<feature type="region of interest" description="Disordered" evidence="1">
    <location>
        <begin position="77"/>
        <end position="98"/>
    </location>
</feature>
<evidence type="ECO:0000313" key="3">
    <source>
        <dbReference type="EMBL" id="OSC96909.1"/>
    </source>
</evidence>